<accession>A0A2N3XYZ3</accession>
<dbReference type="Pfam" id="PF00582">
    <property type="entry name" value="Usp"/>
    <property type="match status" value="1"/>
</dbReference>
<dbReference type="PANTHER" id="PTHR31964:SF113">
    <property type="entry name" value="USPA DOMAIN-CONTAINING PROTEIN"/>
    <property type="match status" value="1"/>
</dbReference>
<proteinExistence type="inferred from homology"/>
<dbReference type="AlphaFoldDB" id="A0A2N3XYZ3"/>
<dbReference type="SUPFAM" id="SSF52402">
    <property type="entry name" value="Adenine nucleotide alpha hydrolases-like"/>
    <property type="match status" value="1"/>
</dbReference>
<dbReference type="InterPro" id="IPR006015">
    <property type="entry name" value="Universal_stress_UspA"/>
</dbReference>
<organism evidence="3 4">
    <name type="scientific">Saccharopolyspora spinosa</name>
    <dbReference type="NCBI Taxonomy" id="60894"/>
    <lineage>
        <taxon>Bacteria</taxon>
        <taxon>Bacillati</taxon>
        <taxon>Actinomycetota</taxon>
        <taxon>Actinomycetes</taxon>
        <taxon>Pseudonocardiales</taxon>
        <taxon>Pseudonocardiaceae</taxon>
        <taxon>Saccharopolyspora</taxon>
    </lineage>
</organism>
<dbReference type="PRINTS" id="PR01438">
    <property type="entry name" value="UNVRSLSTRESS"/>
</dbReference>
<comment type="similarity">
    <text evidence="1">Belongs to the universal stress protein A family.</text>
</comment>
<dbReference type="EMBL" id="PJNB01000001">
    <property type="protein sequence ID" value="PKW15849.1"/>
    <property type="molecule type" value="Genomic_DNA"/>
</dbReference>
<dbReference type="InterPro" id="IPR006016">
    <property type="entry name" value="UspA"/>
</dbReference>
<dbReference type="PANTHER" id="PTHR31964">
    <property type="entry name" value="ADENINE NUCLEOTIDE ALPHA HYDROLASES-LIKE SUPERFAMILY PROTEIN"/>
    <property type="match status" value="1"/>
</dbReference>
<reference evidence="3" key="1">
    <citation type="submission" date="2017-12" db="EMBL/GenBank/DDBJ databases">
        <title>Sequencing the genomes of 1000 Actinobacteria strains.</title>
        <authorList>
            <person name="Klenk H.-P."/>
        </authorList>
    </citation>
    <scope>NUCLEOTIDE SEQUENCE [LARGE SCALE GENOMIC DNA]</scope>
    <source>
        <strain evidence="3">DSM 44228</strain>
    </source>
</reference>
<feature type="domain" description="UspA" evidence="2">
    <location>
        <begin position="46"/>
        <end position="179"/>
    </location>
</feature>
<gene>
    <name evidence="3" type="ORF">A8926_3622</name>
</gene>
<dbReference type="InterPro" id="IPR014729">
    <property type="entry name" value="Rossmann-like_a/b/a_fold"/>
</dbReference>
<evidence type="ECO:0000313" key="3">
    <source>
        <dbReference type="EMBL" id="PKW15849.1"/>
    </source>
</evidence>
<dbReference type="CDD" id="cd00293">
    <property type="entry name" value="USP-like"/>
    <property type="match status" value="1"/>
</dbReference>
<dbReference type="Gene3D" id="3.40.50.620">
    <property type="entry name" value="HUPs"/>
    <property type="match status" value="1"/>
</dbReference>
<protein>
    <submittedName>
        <fullName evidence="3">Nucleotide-binding universal stress UspA family protein</fullName>
    </submittedName>
</protein>
<evidence type="ECO:0000259" key="2">
    <source>
        <dbReference type="Pfam" id="PF00582"/>
    </source>
</evidence>
<name>A0A2N3XYZ3_SACSN</name>
<comment type="caution">
    <text evidence="3">The sequence shown here is derived from an EMBL/GenBank/DDBJ whole genome shotgun (WGS) entry which is preliminary data.</text>
</comment>
<dbReference type="Proteomes" id="UP000233786">
    <property type="component" value="Unassembled WGS sequence"/>
</dbReference>
<keyword evidence="4" id="KW-1185">Reference proteome</keyword>
<evidence type="ECO:0000256" key="1">
    <source>
        <dbReference type="ARBA" id="ARBA00008791"/>
    </source>
</evidence>
<dbReference type="STRING" id="994479.GCA_000194155_03597"/>
<sequence length="182" mass="19342">MRKAGRRLIRNAVLKSPAGWVLLMCEGTSQLCKSARGDAMNEHRYTIVVGVDGSPASKAALRWAVWQAGLVDGGITALMAWDAPLIYNWEASGLEDFATTTAKNLNEVIKEVASDSGVEISREVAQGHPARALLDAAESSNADLLVLGNRGHGGFTEALLGSVSQHCVHHARCPVVVVRGES</sequence>
<evidence type="ECO:0000313" key="4">
    <source>
        <dbReference type="Proteomes" id="UP000233786"/>
    </source>
</evidence>